<accession>A0A5B8V1H0</accession>
<dbReference type="OrthoDB" id="241638at2"/>
<feature type="signal peptide" evidence="1">
    <location>
        <begin position="1"/>
        <end position="31"/>
    </location>
</feature>
<dbReference type="AlphaFoldDB" id="A0A5B8V1H0"/>
<evidence type="ECO:0000259" key="2">
    <source>
        <dbReference type="Pfam" id="PF08450"/>
    </source>
</evidence>
<dbReference type="RefSeq" id="WP_147034055.1">
    <property type="nucleotide sequence ID" value="NZ_CP042436.1"/>
</dbReference>
<gene>
    <name evidence="3" type="ORF">FRZ54_22505</name>
</gene>
<dbReference type="SUPFAM" id="SSF63829">
    <property type="entry name" value="Calcium-dependent phosphotriesterase"/>
    <property type="match status" value="1"/>
</dbReference>
<dbReference type="PANTHER" id="PTHR47572">
    <property type="entry name" value="LIPOPROTEIN-RELATED"/>
    <property type="match status" value="1"/>
</dbReference>
<dbReference type="KEGG" id="mgin:FRZ54_22505"/>
<evidence type="ECO:0000313" key="3">
    <source>
        <dbReference type="EMBL" id="QEC65224.1"/>
    </source>
</evidence>
<organism evidence="3 4">
    <name type="scientific">Mucilaginibacter ginsenosidivorans</name>
    <dbReference type="NCBI Taxonomy" id="398053"/>
    <lineage>
        <taxon>Bacteria</taxon>
        <taxon>Pseudomonadati</taxon>
        <taxon>Bacteroidota</taxon>
        <taxon>Sphingobacteriia</taxon>
        <taxon>Sphingobacteriales</taxon>
        <taxon>Sphingobacteriaceae</taxon>
        <taxon>Mucilaginibacter</taxon>
    </lineage>
</organism>
<proteinExistence type="predicted"/>
<reference evidence="3 4" key="1">
    <citation type="journal article" date="2017" name="Curr. Microbiol.">
        <title>Mucilaginibacter ginsenosidivorans sp. nov., Isolated from Soil of Ginseng Field.</title>
        <authorList>
            <person name="Kim M.M."/>
            <person name="Siddiqi M.Z."/>
            <person name="Im W.T."/>
        </authorList>
    </citation>
    <scope>NUCLEOTIDE SEQUENCE [LARGE SCALE GENOMIC DNA]</scope>
    <source>
        <strain evidence="3 4">Gsoil 3017</strain>
    </source>
</reference>
<feature type="chain" id="PRO_5022924599" evidence="1">
    <location>
        <begin position="32"/>
        <end position="310"/>
    </location>
</feature>
<keyword evidence="1" id="KW-0732">Signal</keyword>
<feature type="domain" description="SMP-30/Gluconolactonase/LRE-like region" evidence="2">
    <location>
        <begin position="54"/>
        <end position="285"/>
    </location>
</feature>
<keyword evidence="4" id="KW-1185">Reference proteome</keyword>
<evidence type="ECO:0000256" key="1">
    <source>
        <dbReference type="SAM" id="SignalP"/>
    </source>
</evidence>
<dbReference type="Proteomes" id="UP000321479">
    <property type="component" value="Chromosome"/>
</dbReference>
<protein>
    <submittedName>
        <fullName evidence="3">SMP-30/gluconolactonase/LRE family protein</fullName>
    </submittedName>
</protein>
<sequence>MIRQVHNPAFTKQLFVLAWLTIVTVSANAQSADTALLFKSVLFTPVNSFTIGVEGPAVDKDGNIYAVNFSHDGTIGKMTPDGSASVFIELPKGSTGNGTRFDSHGNMLIADYTGHNIIKVNMATKQQTILAHEVTMSQPNDIAIDNKDRIYASDPNWKAGTGKIWRIDPDGKITLLDSMATVNGIDVSPDNRTLYVNEKRKIWAYDLSSKGTISNKHLVTEFTDFGMDGLRCDVKGNIYQARFGKGTIAKISPDGKIIREIALIGKRPTNIAFGGPDGKTMYVTLQDQGNLETFRVDEPGREWKMSQKQK</sequence>
<dbReference type="PANTHER" id="PTHR47572:SF5">
    <property type="entry name" value="BLR2277 PROTEIN"/>
    <property type="match status" value="1"/>
</dbReference>
<dbReference type="Gene3D" id="2.120.10.30">
    <property type="entry name" value="TolB, C-terminal domain"/>
    <property type="match status" value="1"/>
</dbReference>
<dbReference type="InterPro" id="IPR051262">
    <property type="entry name" value="SMP-30/CGR1_Lactonase"/>
</dbReference>
<dbReference type="EMBL" id="CP042436">
    <property type="protein sequence ID" value="QEC65224.1"/>
    <property type="molecule type" value="Genomic_DNA"/>
</dbReference>
<name>A0A5B8V1H0_9SPHI</name>
<dbReference type="Pfam" id="PF08450">
    <property type="entry name" value="SGL"/>
    <property type="match status" value="1"/>
</dbReference>
<dbReference type="InterPro" id="IPR011042">
    <property type="entry name" value="6-blade_b-propeller_TolB-like"/>
</dbReference>
<evidence type="ECO:0000313" key="4">
    <source>
        <dbReference type="Proteomes" id="UP000321479"/>
    </source>
</evidence>
<dbReference type="InterPro" id="IPR013658">
    <property type="entry name" value="SGL"/>
</dbReference>